<gene>
    <name evidence="1" type="ordered locus">MHF_0538</name>
</gene>
<dbReference type="Proteomes" id="UP000007952">
    <property type="component" value="Chromosome"/>
</dbReference>
<dbReference type="HOGENOM" id="CLU_087258_1_0_14"/>
<organism evidence="1 2">
    <name type="scientific">Mycoplasma haemofelis (strain Ohio2)</name>
    <dbReference type="NCBI Taxonomy" id="859194"/>
    <lineage>
        <taxon>Bacteria</taxon>
        <taxon>Bacillati</taxon>
        <taxon>Mycoplasmatota</taxon>
        <taxon>Mollicutes</taxon>
        <taxon>Mycoplasmataceae</taxon>
        <taxon>Mycoplasma</taxon>
    </lineage>
</organism>
<dbReference type="AlphaFoldDB" id="F6FHW2"/>
<dbReference type="EMBL" id="CP002808">
    <property type="protein sequence ID" value="AEG72810.1"/>
    <property type="molecule type" value="Genomic_DNA"/>
</dbReference>
<accession>F6FHW2</accession>
<evidence type="ECO:0000313" key="2">
    <source>
        <dbReference type="Proteomes" id="UP000007952"/>
    </source>
</evidence>
<proteinExistence type="predicted"/>
<sequence>MMDTSLPLKLGLSTLAAGTAGAGGFYGYKLLQDSDKVTVSKKLGEFLMSVDGDKDQSKWETRKTALSSAGETTLVDDLRNIKTRSTPALDWTHIRDWCQSQHSKTFEELEKSRIDNIDTYCTYRIEEKLGKGKLDTSKQKSDTVWTNAFSKLNQLDNSKLSKRMRDIKAKGSNDNAGADALKSMCSSSFTKPYRNDEEFDDVNKYCTADS</sequence>
<protein>
    <submittedName>
        <fullName evidence="1">Uncharacterized protein</fullName>
    </submittedName>
</protein>
<reference evidence="1 2" key="1">
    <citation type="journal article" date="2011" name="J. Bacteriol.">
        <title>Complete genome sequences of two hemotropic Mycoplasmas, Mycoplasma haemofelis strain Ohio2 and Mycoplasma suis strain Illinois.</title>
        <authorList>
            <person name="Messick J.B."/>
            <person name="Santos A.P."/>
            <person name="Guimaraes A.M."/>
        </authorList>
    </citation>
    <scope>NUCLEOTIDE SEQUENCE [LARGE SCALE GENOMIC DNA]</scope>
    <source>
        <strain evidence="1 2">Ohio2</strain>
    </source>
</reference>
<dbReference type="STRING" id="859194.MHF_0538"/>
<dbReference type="KEGG" id="mhf:MHF_0538"/>
<name>F6FHW2_MYCHI</name>
<evidence type="ECO:0000313" key="1">
    <source>
        <dbReference type="EMBL" id="AEG72810.1"/>
    </source>
</evidence>
<reference key="2">
    <citation type="submission" date="2011-05" db="EMBL/GenBank/DDBJ databases">
        <title>The Genome of Mycoplasma haemofelis Strain Ohio2, a pathogenic hemoplasma of the cat.</title>
        <authorList>
            <person name="Santos A.P."/>
            <person name="Guimaraes A.M.S."/>
            <person name="SanMiguel P.J."/>
            <person name="Martin S.W."/>
            <person name="Messick J.B."/>
        </authorList>
    </citation>
    <scope>NUCLEOTIDE SEQUENCE</scope>
    <source>
        <strain>Ohio2</strain>
    </source>
</reference>